<sequence length="586" mass="60070">MSDGRLPVRRRWIGTTVGVLAVALLLAIGWLVVRGLGAANDLSQVAANASALKAAIAKGELDRADTLSHRIADHAASARGLTSDPVWRAFEVVPWLGPNLTAVREVSEIADDVSEDALGPVVSVLGDVDLSALGLSGGAIDLAPFTQVEAPLGQASAALGDASARAARIDAEATLPALADAVRELRGTMDDATTVVGALHGAAQLLPSMLGGSGPRTYVVAMQNNAELRSSGGIVGALAVVRAEGGRIGLVGQASAADFRALASSLPLSEPVVALFEDRPGRFIQNATSIPDFREAGPVIAEMWTQRFGGPVDGVLAVDAVVAAHLLEATGPVQAGPVTLDAEPARELLLSGIYQSVPDPAAQDQVFAQVAGSLFSAALGAPPRALISALADAADEHRIRIWSAHPEEEEILAASTLGGGVPADGTDTATVGVLLNDMTGAKMDFYAKAQVAVSYGVCDGQPTTRVSTTWTNAAPADAAETLPPYVTAGGAFGVPPGSTETLVAVYGPQGALPARYDRDGEKGSVQTATLERRPVIQHSVRLAPGESTTITVDFTGEGAGRRLTDVRHTPMAGPIVTSVKPIVCDR</sequence>
<dbReference type="Pfam" id="PF13196">
    <property type="entry name" value="DUF4012"/>
    <property type="match status" value="1"/>
</dbReference>
<dbReference type="RefSeq" id="WP_231821286.1">
    <property type="nucleotide sequence ID" value="NZ_CP082781.1"/>
</dbReference>
<evidence type="ECO:0000313" key="2">
    <source>
        <dbReference type="EMBL" id="UGS28097.1"/>
    </source>
</evidence>
<reference evidence="2 3" key="1">
    <citation type="submission" date="2023-01" db="EMBL/GenBank/DDBJ databases">
        <title>Characterization of estradiol degrading bacteria Microbacterium sp. MZT7 and reveal degrading genes through genome analysis.</title>
        <authorList>
            <person name="Hao P."/>
            <person name="Gao Y."/>
        </authorList>
    </citation>
    <scope>NUCLEOTIDE SEQUENCE [LARGE SCALE GENOMIC DNA]</scope>
    <source>
        <strain evidence="2 3">MZT7</strain>
    </source>
</reference>
<organism evidence="2 3">
    <name type="scientific">Microbacterium resistens</name>
    <dbReference type="NCBI Taxonomy" id="156977"/>
    <lineage>
        <taxon>Bacteria</taxon>
        <taxon>Bacillati</taxon>
        <taxon>Actinomycetota</taxon>
        <taxon>Actinomycetes</taxon>
        <taxon>Micrococcales</taxon>
        <taxon>Microbacteriaceae</taxon>
        <taxon>Microbacterium</taxon>
    </lineage>
</organism>
<keyword evidence="1" id="KW-1133">Transmembrane helix</keyword>
<keyword evidence="1" id="KW-0812">Transmembrane</keyword>
<keyword evidence="3" id="KW-1185">Reference proteome</keyword>
<proteinExistence type="predicted"/>
<accession>A0ABY3RVJ9</accession>
<name>A0ABY3RVJ9_9MICO</name>
<evidence type="ECO:0000256" key="1">
    <source>
        <dbReference type="SAM" id="Phobius"/>
    </source>
</evidence>
<protein>
    <submittedName>
        <fullName evidence="2">DUF4012 domain-containing protein</fullName>
    </submittedName>
</protein>
<gene>
    <name evidence="2" type="ORF">K8F61_08035</name>
</gene>
<dbReference type="InterPro" id="IPR025101">
    <property type="entry name" value="DUF4012"/>
</dbReference>
<dbReference type="Proteomes" id="UP001199642">
    <property type="component" value="Chromosome"/>
</dbReference>
<dbReference type="EMBL" id="CP082781">
    <property type="protein sequence ID" value="UGS28097.1"/>
    <property type="molecule type" value="Genomic_DNA"/>
</dbReference>
<feature type="transmembrane region" description="Helical" evidence="1">
    <location>
        <begin position="12"/>
        <end position="33"/>
    </location>
</feature>
<keyword evidence="1" id="KW-0472">Membrane</keyword>
<evidence type="ECO:0000313" key="3">
    <source>
        <dbReference type="Proteomes" id="UP001199642"/>
    </source>
</evidence>